<dbReference type="EMBL" id="BKCJ011869310">
    <property type="protein sequence ID" value="GFD59791.1"/>
    <property type="molecule type" value="Genomic_DNA"/>
</dbReference>
<reference evidence="1" key="1">
    <citation type="journal article" date="2019" name="Sci. Rep.">
        <title>Draft genome of Tanacetum cinerariifolium, the natural source of mosquito coil.</title>
        <authorList>
            <person name="Yamashiro T."/>
            <person name="Shiraishi A."/>
            <person name="Satake H."/>
            <person name="Nakayama K."/>
        </authorList>
    </citation>
    <scope>NUCLEOTIDE SEQUENCE</scope>
</reference>
<feature type="non-terminal residue" evidence="1">
    <location>
        <position position="1"/>
    </location>
</feature>
<accession>A0A699XS94</accession>
<proteinExistence type="predicted"/>
<gene>
    <name evidence="1" type="ORF">Tci_931760</name>
</gene>
<sequence length="75" mass="8294">SNGFAVFRVEAIFAMFKKLAIDISPVGRKSEVHFLFFGRRGRGREQGYSGYEAFALIGSNSSCGSSLEYYLDATL</sequence>
<evidence type="ECO:0000313" key="1">
    <source>
        <dbReference type="EMBL" id="GFD59791.1"/>
    </source>
</evidence>
<organism evidence="1">
    <name type="scientific">Tanacetum cinerariifolium</name>
    <name type="common">Dalmatian daisy</name>
    <name type="synonym">Chrysanthemum cinerariifolium</name>
    <dbReference type="NCBI Taxonomy" id="118510"/>
    <lineage>
        <taxon>Eukaryota</taxon>
        <taxon>Viridiplantae</taxon>
        <taxon>Streptophyta</taxon>
        <taxon>Embryophyta</taxon>
        <taxon>Tracheophyta</taxon>
        <taxon>Spermatophyta</taxon>
        <taxon>Magnoliopsida</taxon>
        <taxon>eudicotyledons</taxon>
        <taxon>Gunneridae</taxon>
        <taxon>Pentapetalae</taxon>
        <taxon>asterids</taxon>
        <taxon>campanulids</taxon>
        <taxon>Asterales</taxon>
        <taxon>Asteraceae</taxon>
        <taxon>Asteroideae</taxon>
        <taxon>Anthemideae</taxon>
        <taxon>Anthemidinae</taxon>
        <taxon>Tanacetum</taxon>
    </lineage>
</organism>
<protein>
    <submittedName>
        <fullName evidence="1">Uncharacterized protein</fullName>
    </submittedName>
</protein>
<comment type="caution">
    <text evidence="1">The sequence shown here is derived from an EMBL/GenBank/DDBJ whole genome shotgun (WGS) entry which is preliminary data.</text>
</comment>
<dbReference type="AlphaFoldDB" id="A0A699XS94"/>
<name>A0A699XS94_TANCI</name>